<evidence type="ECO:0000256" key="15">
    <source>
        <dbReference type="SAM" id="Phobius"/>
    </source>
</evidence>
<gene>
    <name evidence="18" type="ORF">F503_02215</name>
</gene>
<dbReference type="GO" id="GO:0008270">
    <property type="term" value="F:zinc ion binding"/>
    <property type="evidence" value="ECO:0007669"/>
    <property type="project" value="UniProtKB-KW"/>
</dbReference>
<dbReference type="STRING" id="1262450.S3C184"/>
<comment type="subcellular location">
    <subcellularLocation>
        <location evidence="2">Membrane</location>
        <topology evidence="2">Multi-pass membrane protein</topology>
    </subcellularLocation>
</comment>
<dbReference type="Pfam" id="PF12906">
    <property type="entry name" value="RINGv"/>
    <property type="match status" value="1"/>
</dbReference>
<dbReference type="Gene3D" id="3.30.40.10">
    <property type="entry name" value="Zinc/RING finger domain, C3HC4 (zinc finger)"/>
    <property type="match status" value="1"/>
</dbReference>
<feature type="region of interest" description="Disordered" evidence="14">
    <location>
        <begin position="523"/>
        <end position="609"/>
    </location>
</feature>
<evidence type="ECO:0000256" key="8">
    <source>
        <dbReference type="ARBA" id="ARBA00022771"/>
    </source>
</evidence>
<feature type="transmembrane region" description="Helical" evidence="15">
    <location>
        <begin position="1016"/>
        <end position="1037"/>
    </location>
</feature>
<reference evidence="18 19" key="1">
    <citation type="journal article" date="2013" name="BMC Genomics">
        <title>The genome and transcriptome of the pine saprophyte Ophiostoma piceae, and a comparison with the bark beetle-associated pine pathogen Grosmannia clavigera.</title>
        <authorList>
            <person name="Haridas S."/>
            <person name="Wang Y."/>
            <person name="Lim L."/>
            <person name="Massoumi Alamouti S."/>
            <person name="Jackman S."/>
            <person name="Docking R."/>
            <person name="Robertson G."/>
            <person name="Birol I."/>
            <person name="Bohlmann J."/>
            <person name="Breuil C."/>
        </authorList>
    </citation>
    <scope>NUCLEOTIDE SEQUENCE [LARGE SCALE GENOMIC DNA]</scope>
    <source>
        <strain evidence="18 19">UAMH 11346</strain>
    </source>
</reference>
<keyword evidence="10" id="KW-0862">Zinc</keyword>
<feature type="transmembrane region" description="Helical" evidence="15">
    <location>
        <begin position="110"/>
        <end position="133"/>
    </location>
</feature>
<dbReference type="SMART" id="SM00744">
    <property type="entry name" value="RINGv"/>
    <property type="match status" value="1"/>
</dbReference>
<feature type="transmembrane region" description="Helical" evidence="15">
    <location>
        <begin position="756"/>
        <end position="778"/>
    </location>
</feature>
<sequence>MSGRAKFDKRLAREARKRENSLDYDSCRICRGEATPQEPLFYPCKCSGSIKYVHQDCLMEWLSHSQKKHCELCKTPFRFTKLYSPTMPRQVPFAVFAQHLVRYFFRRALVWLRIGLVGIVWVAALPIFTRWAWSFFFWVSEEGLVAPNRVSSGSSGAVSAAGNNATGTSPAVAPRATDLNGTALSSSVLSIAGSTFLHMIGVYEPSEPETATSATASRSSTRFAGTVPPSWLSEVPFLNNLTRFRTVNYLAIYALEGLFITFLVVICFILIILVRDYVVQHQPDPHIRAAFEDVDADNLQRAAAHDDDNASEAGNSEDSRTESRPSNWDDALGDSDWETDDSVDGMGDGPIRLPAIDGNAHTEATSNDRNELLPPEGGASVYEYMRIYRRADGDPDRILEIAREEGQEEHLQYWLRVMQNVAERHQSDRGSIGTTSSTTTADLDEPQAFADPDTDEARPAMAPPSGVAESSSAFGGFEYGLRPRANTDGPIAPFGSNPLGSNNWEFPPLPLTPVLDAQIDQPVDRNTDSTQGSGSSHISRSESTSELQNRTPDSPSTGTPEEPVAETVSLETPEQAQEQEEVQRQEEVVPAPTEAANRLPEVRPRRQQPAPEGILGIAADFMWQGLDNIDPADLPPLPAMEEEDEHGLFEPFEDIGPIPEGREALDAAIAAEQAMEEVEALEDAEDLEGVLELLGMRGPLFALFQNVMFCAFLVTVSLLIGIFLPYNVGRISIWLLAHPMHPVMLLFSLSKIIQDGAAAIFGVAAFSTVFVLQGPALALESLGYATPANFIFSSMETTWKILATATVRVGENFSLDALITPTGEIRNFSAISHEALFTLKAQLADAIAAIGHGIYMVYTGQVLTLASEGFKMANASATVAWSLVAALPAVLSDPSSWVIKMDPVQPSSVNPEFAYWGGYDRFLAIMIGYSTVFIVAWWYLKRGSPFSSGQPGQEWEMALIDALTQASGVLKVTFIIGIEMLVFPLYCGLLLDLALMPLFEDTTIMSRVMFTAEYPLTAIFVHWFVGTAYMFHFALFVSMCRKIIRKGVLYFIRDPDDPEFHPVRDVLDRSVTSQLRKIMFSAFVYGALIIVCLGGVVWTLSYAATGALPIHHSSNEPVLEFPIDLLFYNFAMPLAIKYFKPGDGLHAMYTWWFRKSAHFLRLTWFMFGERRVDEEGVLVLNGESPFQNYPWIVRQFLVYDSGSKTVHPAITQPPDTGSQIDSLSVLFGPVNIVEDSVTAQSRKTDLVDSKQLIPDGKFVRAPATDQVKIPKGNVFVRVNENNERLDANATSQDVYNSEQYHMVYLPPNFRARIFLFIGSIWTFAAITGVVLTIGPLMLGRALFIYVLPKGVRTNDIYAFSIGMYCMCVVGYVLSHAGSTVRAILSIVSQSFSPVLTALSPGNVKVLVKALKRIATVVYSYFFILGVCPAVAAGLIELYVQIPLHTYMYPPAPVSAAHATGNSGHAGNDPSRHTVSVVQSWVLGLLFMKLAARSIGRMYPDSRLASSIRAVLRHGSLNPDAGMLTRAFIVPGFFLAIAAVGLPVLVANMLMAFSNVESLDVLPLLLSSPRDPRVVYRFCYPLTAVLVTALYWLWGMVDVYTTWRSRIRDEVYLIGERLQNLGTPPPLTAPAARSGTAAGAR</sequence>
<dbReference type="PANTHER" id="PTHR13145">
    <property type="entry name" value="SSM4 PROTEIN"/>
    <property type="match status" value="1"/>
</dbReference>
<name>S3C184_OPHP1</name>
<feature type="transmembrane region" description="Helical" evidence="15">
    <location>
        <begin position="250"/>
        <end position="274"/>
    </location>
</feature>
<feature type="transmembrane region" description="Helical" evidence="15">
    <location>
        <begin position="731"/>
        <end position="749"/>
    </location>
</feature>
<feature type="compositionally biased region" description="Polar residues" evidence="14">
    <location>
        <begin position="547"/>
        <end position="559"/>
    </location>
</feature>
<evidence type="ECO:0000256" key="10">
    <source>
        <dbReference type="ARBA" id="ARBA00022833"/>
    </source>
</evidence>
<evidence type="ECO:0000256" key="2">
    <source>
        <dbReference type="ARBA" id="ARBA00004141"/>
    </source>
</evidence>
<evidence type="ECO:0000256" key="12">
    <source>
        <dbReference type="ARBA" id="ARBA00023136"/>
    </source>
</evidence>
<evidence type="ECO:0000256" key="11">
    <source>
        <dbReference type="ARBA" id="ARBA00022989"/>
    </source>
</evidence>
<comment type="pathway">
    <text evidence="3">Protein modification; protein ubiquitination.</text>
</comment>
<organism evidence="18 19">
    <name type="scientific">Ophiostoma piceae (strain UAMH 11346)</name>
    <name type="common">Sap stain fungus</name>
    <dbReference type="NCBI Taxonomy" id="1262450"/>
    <lineage>
        <taxon>Eukaryota</taxon>
        <taxon>Fungi</taxon>
        <taxon>Dikarya</taxon>
        <taxon>Ascomycota</taxon>
        <taxon>Pezizomycotina</taxon>
        <taxon>Sordariomycetes</taxon>
        <taxon>Sordariomycetidae</taxon>
        <taxon>Ophiostomatales</taxon>
        <taxon>Ophiostomataceae</taxon>
        <taxon>Ophiostoma</taxon>
    </lineage>
</organism>
<feature type="transmembrane region" description="Helical" evidence="15">
    <location>
        <begin position="1356"/>
        <end position="1373"/>
    </location>
</feature>
<dbReference type="PANTHER" id="PTHR13145:SF0">
    <property type="entry name" value="E3 UBIQUITIN-PROTEIN LIGASE MARCHF6"/>
    <property type="match status" value="1"/>
</dbReference>
<evidence type="ECO:0000256" key="6">
    <source>
        <dbReference type="ARBA" id="ARBA00022692"/>
    </source>
</evidence>
<dbReference type="PROSITE" id="PS50089">
    <property type="entry name" value="ZF_RING_2"/>
    <property type="match status" value="1"/>
</dbReference>
<feature type="transmembrane region" description="Helical" evidence="15">
    <location>
        <begin position="1532"/>
        <end position="1553"/>
    </location>
</feature>
<keyword evidence="11 15" id="KW-1133">Transmembrane helix</keyword>
<dbReference type="InterPro" id="IPR013083">
    <property type="entry name" value="Znf_RING/FYVE/PHD"/>
</dbReference>
<dbReference type="InterPro" id="IPR057211">
    <property type="entry name" value="DUF7889"/>
</dbReference>
<comment type="catalytic activity">
    <reaction evidence="1">
        <text>S-ubiquitinyl-[E2 ubiquitin-conjugating enzyme]-L-cysteine + [acceptor protein]-L-lysine = [E2 ubiquitin-conjugating enzyme]-L-cysteine + N(6)-ubiquitinyl-[acceptor protein]-L-lysine.</text>
        <dbReference type="EC" id="2.3.2.27"/>
    </reaction>
</comment>
<dbReference type="InterPro" id="IPR056521">
    <property type="entry name" value="MARCHF6-like_C"/>
</dbReference>
<feature type="transmembrane region" description="Helical" evidence="15">
    <location>
        <begin position="1078"/>
        <end position="1101"/>
    </location>
</feature>
<dbReference type="GO" id="GO:0036503">
    <property type="term" value="P:ERAD pathway"/>
    <property type="evidence" value="ECO:0007669"/>
    <property type="project" value="TreeGrafter"/>
</dbReference>
<protein>
    <recommendedName>
        <fullName evidence="4">RING-type E3 ubiquitin transferase</fullName>
        <ecNumber evidence="4">2.3.2.27</ecNumber>
    </recommendedName>
</protein>
<dbReference type="HOGENOM" id="CLU_001266_0_0_1"/>
<keyword evidence="7" id="KW-0479">Metal-binding</keyword>
<keyword evidence="12 15" id="KW-0472">Membrane</keyword>
<evidence type="ECO:0000256" key="7">
    <source>
        <dbReference type="ARBA" id="ARBA00022723"/>
    </source>
</evidence>
<keyword evidence="9" id="KW-0833">Ubl conjugation pathway</keyword>
<dbReference type="FunFam" id="3.30.40.10:FF:000287">
    <property type="entry name" value="RING finger membrane protein"/>
    <property type="match status" value="1"/>
</dbReference>
<accession>S3C184</accession>
<feature type="transmembrane region" description="Helical" evidence="15">
    <location>
        <begin position="700"/>
        <end position="725"/>
    </location>
</feature>
<dbReference type="Proteomes" id="UP000016923">
    <property type="component" value="Unassembled WGS sequence"/>
</dbReference>
<dbReference type="CDD" id="cd16702">
    <property type="entry name" value="RING_CH-C4HC3_MARCH6"/>
    <property type="match status" value="1"/>
</dbReference>
<evidence type="ECO:0000313" key="19">
    <source>
        <dbReference type="Proteomes" id="UP000016923"/>
    </source>
</evidence>
<evidence type="ECO:0000313" key="18">
    <source>
        <dbReference type="EMBL" id="EPE05476.1"/>
    </source>
</evidence>
<evidence type="ECO:0000256" key="14">
    <source>
        <dbReference type="SAM" id="MobiDB-lite"/>
    </source>
</evidence>
<dbReference type="InterPro" id="IPR001841">
    <property type="entry name" value="Znf_RING"/>
</dbReference>
<keyword evidence="5" id="KW-0808">Transferase</keyword>
<keyword evidence="8 13" id="KW-0863">Zinc-finger</keyword>
<dbReference type="InterPro" id="IPR011016">
    <property type="entry name" value="Znf_RING-CH"/>
</dbReference>
<proteinExistence type="predicted"/>
<keyword evidence="19" id="KW-1185">Reference proteome</keyword>
<dbReference type="PROSITE" id="PS51292">
    <property type="entry name" value="ZF_RING_CH"/>
    <property type="match status" value="1"/>
</dbReference>
<evidence type="ECO:0000256" key="5">
    <source>
        <dbReference type="ARBA" id="ARBA00022679"/>
    </source>
</evidence>
<dbReference type="GO" id="GO:0061630">
    <property type="term" value="F:ubiquitin protein ligase activity"/>
    <property type="evidence" value="ECO:0007669"/>
    <property type="project" value="UniProtKB-EC"/>
</dbReference>
<evidence type="ECO:0000256" key="3">
    <source>
        <dbReference type="ARBA" id="ARBA00004906"/>
    </source>
</evidence>
<dbReference type="OMA" id="VGTCYMF"/>
<dbReference type="Pfam" id="PF25417">
    <property type="entry name" value="DUF7889"/>
    <property type="match status" value="1"/>
</dbReference>
<dbReference type="SUPFAM" id="SSF57850">
    <property type="entry name" value="RING/U-box"/>
    <property type="match status" value="1"/>
</dbReference>
<evidence type="ECO:0000256" key="13">
    <source>
        <dbReference type="PROSITE-ProRule" id="PRU00175"/>
    </source>
</evidence>
<dbReference type="GO" id="GO:0005789">
    <property type="term" value="C:endoplasmic reticulum membrane"/>
    <property type="evidence" value="ECO:0007669"/>
    <property type="project" value="TreeGrafter"/>
</dbReference>
<keyword evidence="6 15" id="KW-0812">Transmembrane</keyword>
<dbReference type="Pfam" id="PF23113">
    <property type="entry name" value="MARCHF6_C"/>
    <property type="match status" value="1"/>
</dbReference>
<dbReference type="EC" id="2.3.2.27" evidence="4"/>
<feature type="transmembrane region" description="Helical" evidence="15">
    <location>
        <begin position="873"/>
        <end position="891"/>
    </location>
</feature>
<feature type="transmembrane region" description="Helical" evidence="15">
    <location>
        <begin position="1121"/>
        <end position="1139"/>
    </location>
</feature>
<feature type="region of interest" description="Disordered" evidence="14">
    <location>
        <begin position="425"/>
        <end position="474"/>
    </location>
</feature>
<evidence type="ECO:0000256" key="1">
    <source>
        <dbReference type="ARBA" id="ARBA00000900"/>
    </source>
</evidence>
<feature type="compositionally biased region" description="Acidic residues" evidence="14">
    <location>
        <begin position="331"/>
        <end position="343"/>
    </location>
</feature>
<feature type="domain" description="RING-type" evidence="16">
    <location>
        <begin position="27"/>
        <end position="74"/>
    </location>
</feature>
<dbReference type="EMBL" id="KE148156">
    <property type="protein sequence ID" value="EPE05476.1"/>
    <property type="molecule type" value="Genomic_DNA"/>
</dbReference>
<evidence type="ECO:0000259" key="16">
    <source>
        <dbReference type="PROSITE" id="PS50089"/>
    </source>
</evidence>
<dbReference type="OrthoDB" id="1108038at2759"/>
<feature type="transmembrane region" description="Helical" evidence="15">
    <location>
        <begin position="972"/>
        <end position="996"/>
    </location>
</feature>
<dbReference type="VEuPathDB" id="FungiDB:F503_02215"/>
<feature type="region of interest" description="Disordered" evidence="14">
    <location>
        <begin position="303"/>
        <end position="376"/>
    </location>
</feature>
<feature type="compositionally biased region" description="Low complexity" evidence="14">
    <location>
        <begin position="529"/>
        <end position="546"/>
    </location>
</feature>
<evidence type="ECO:0000259" key="17">
    <source>
        <dbReference type="PROSITE" id="PS51292"/>
    </source>
</evidence>
<feature type="transmembrane region" description="Helical" evidence="15">
    <location>
        <begin position="922"/>
        <end position="940"/>
    </location>
</feature>
<feature type="transmembrane region" description="Helical" evidence="15">
    <location>
        <begin position="1418"/>
        <end position="1439"/>
    </location>
</feature>
<dbReference type="eggNOG" id="KOG1609">
    <property type="taxonomic scope" value="Eukaryota"/>
</dbReference>
<evidence type="ECO:0000256" key="9">
    <source>
        <dbReference type="ARBA" id="ARBA00022786"/>
    </source>
</evidence>
<evidence type="ECO:0000256" key="4">
    <source>
        <dbReference type="ARBA" id="ARBA00012483"/>
    </source>
</evidence>
<feature type="domain" description="RING-CH-type" evidence="17">
    <location>
        <begin position="19"/>
        <end position="80"/>
    </location>
</feature>
<feature type="transmembrane region" description="Helical" evidence="15">
    <location>
        <begin position="846"/>
        <end position="866"/>
    </location>
</feature>
<feature type="transmembrane region" description="Helical" evidence="15">
    <location>
        <begin position="1573"/>
        <end position="1593"/>
    </location>
</feature>
<feature type="transmembrane region" description="Helical" evidence="15">
    <location>
        <begin position="1313"/>
        <end position="1336"/>
    </location>
</feature>